<proteinExistence type="predicted"/>
<dbReference type="OrthoDB" id="431929at2759"/>
<dbReference type="PANTHER" id="PTHR14677:SF40">
    <property type="entry name" value="CDC48-ASSOCIATED UBIQUITIN-LIKE_ZINC FINGER PROTEIN 1"/>
    <property type="match status" value="1"/>
</dbReference>
<dbReference type="Gene3D" id="4.10.1110.10">
    <property type="entry name" value="AN1-like Zinc finger"/>
    <property type="match status" value="2"/>
</dbReference>
<feature type="compositionally biased region" description="Low complexity" evidence="6">
    <location>
        <begin position="189"/>
        <end position="227"/>
    </location>
</feature>
<dbReference type="GeneID" id="28975136"/>
<sequence>MNSTEFLDIGRHCSDASCRQLDFLPFSCPSCGLPFCFEHWKPDGGHHCASYDPALADNRIPSCPLCSTPISFPPGTDPNGPMDAHLSSLCPILHPHLATSSSTPTPRKRAPNECRAHKCRTKMVVPIRCDACRASFCPKHRFPSDHACAGGARGPVAAAAAGTSTGAGAGASVKRAWGGLLGSRAASAGAASTSSSGAKKGAAALTPRTASTSTSSSSTHAAAAAAPAPRPPRPAAPPPTRTGLAALRRAQQALSAQPAPPIGSSANPLVLDSSSS</sequence>
<dbReference type="SUPFAM" id="SSF118310">
    <property type="entry name" value="AN1-like Zinc finger"/>
    <property type="match status" value="2"/>
</dbReference>
<reference evidence="8 9" key="1">
    <citation type="journal article" date="2015" name="Front. Microbiol.">
        <title>Genome sequence of the plant growth promoting endophytic yeast Rhodotorula graminis WP1.</title>
        <authorList>
            <person name="Firrincieli A."/>
            <person name="Otillar R."/>
            <person name="Salamov A."/>
            <person name="Schmutz J."/>
            <person name="Khan Z."/>
            <person name="Redman R.S."/>
            <person name="Fleck N.D."/>
            <person name="Lindquist E."/>
            <person name="Grigoriev I.V."/>
            <person name="Doty S.L."/>
        </authorList>
    </citation>
    <scope>NUCLEOTIDE SEQUENCE [LARGE SCALE GENOMIC DNA]</scope>
    <source>
        <strain evidence="8 9">WP1</strain>
    </source>
</reference>
<dbReference type="EMBL" id="KQ474083">
    <property type="protein sequence ID" value="KPV73355.1"/>
    <property type="molecule type" value="Genomic_DNA"/>
</dbReference>
<evidence type="ECO:0000256" key="1">
    <source>
        <dbReference type="ARBA" id="ARBA00022723"/>
    </source>
</evidence>
<dbReference type="PANTHER" id="PTHR14677">
    <property type="entry name" value="ARSENITE INDUCUBLE RNA ASSOCIATED PROTEIN AIP-1-RELATED"/>
    <property type="match status" value="1"/>
</dbReference>
<dbReference type="Pfam" id="PF25403">
    <property type="entry name" value="zf-C2H2_ZFAND2"/>
    <property type="match status" value="1"/>
</dbReference>
<dbReference type="SMART" id="SM00154">
    <property type="entry name" value="ZnF_AN1"/>
    <property type="match status" value="2"/>
</dbReference>
<evidence type="ECO:0000259" key="7">
    <source>
        <dbReference type="PROSITE" id="PS51039"/>
    </source>
</evidence>
<evidence type="ECO:0000256" key="2">
    <source>
        <dbReference type="ARBA" id="ARBA00022737"/>
    </source>
</evidence>
<dbReference type="Proteomes" id="UP000053890">
    <property type="component" value="Unassembled WGS sequence"/>
</dbReference>
<keyword evidence="4" id="KW-0862">Zinc</keyword>
<keyword evidence="2" id="KW-0677">Repeat</keyword>
<gene>
    <name evidence="8" type="ORF">RHOBADRAFT_45930</name>
</gene>
<dbReference type="GO" id="GO:0005737">
    <property type="term" value="C:cytoplasm"/>
    <property type="evidence" value="ECO:0007669"/>
    <property type="project" value="TreeGrafter"/>
</dbReference>
<evidence type="ECO:0000313" key="9">
    <source>
        <dbReference type="Proteomes" id="UP000053890"/>
    </source>
</evidence>
<dbReference type="InterPro" id="IPR057357">
    <property type="entry name" value="Znf-C2H2_ZFAND2A/B"/>
</dbReference>
<accession>A0A0P9FCD7</accession>
<evidence type="ECO:0000256" key="5">
    <source>
        <dbReference type="PROSITE-ProRule" id="PRU00449"/>
    </source>
</evidence>
<dbReference type="STRING" id="578459.A0A0P9FCD7"/>
<evidence type="ECO:0000256" key="4">
    <source>
        <dbReference type="ARBA" id="ARBA00022833"/>
    </source>
</evidence>
<keyword evidence="9" id="KW-1185">Reference proteome</keyword>
<name>A0A0P9FCD7_RHOGW</name>
<feature type="domain" description="AN1-type" evidence="7">
    <location>
        <begin position="108"/>
        <end position="156"/>
    </location>
</feature>
<dbReference type="InterPro" id="IPR035896">
    <property type="entry name" value="AN1-like_Znf"/>
</dbReference>
<feature type="compositionally biased region" description="Polar residues" evidence="6">
    <location>
        <begin position="264"/>
        <end position="276"/>
    </location>
</feature>
<dbReference type="AlphaFoldDB" id="A0A0P9FCD7"/>
<dbReference type="RefSeq" id="XP_018269404.1">
    <property type="nucleotide sequence ID" value="XM_018414688.1"/>
</dbReference>
<dbReference type="PROSITE" id="PS51039">
    <property type="entry name" value="ZF_AN1"/>
    <property type="match status" value="1"/>
</dbReference>
<protein>
    <recommendedName>
        <fullName evidence="7">AN1-type domain-containing protein</fullName>
    </recommendedName>
</protein>
<dbReference type="GO" id="GO:0008270">
    <property type="term" value="F:zinc ion binding"/>
    <property type="evidence" value="ECO:0007669"/>
    <property type="project" value="UniProtKB-KW"/>
</dbReference>
<evidence type="ECO:0000256" key="3">
    <source>
        <dbReference type="ARBA" id="ARBA00022771"/>
    </source>
</evidence>
<evidence type="ECO:0000313" key="8">
    <source>
        <dbReference type="EMBL" id="KPV73355.1"/>
    </source>
</evidence>
<organism evidence="8 9">
    <name type="scientific">Rhodotorula graminis (strain WP1)</name>
    <dbReference type="NCBI Taxonomy" id="578459"/>
    <lineage>
        <taxon>Eukaryota</taxon>
        <taxon>Fungi</taxon>
        <taxon>Dikarya</taxon>
        <taxon>Basidiomycota</taxon>
        <taxon>Pucciniomycotina</taxon>
        <taxon>Microbotryomycetes</taxon>
        <taxon>Sporidiobolales</taxon>
        <taxon>Sporidiobolaceae</taxon>
        <taxon>Rhodotorula</taxon>
    </lineage>
</organism>
<feature type="compositionally biased region" description="Pro residues" evidence="6">
    <location>
        <begin position="228"/>
        <end position="240"/>
    </location>
</feature>
<keyword evidence="3 5" id="KW-0863">Zinc-finger</keyword>
<feature type="non-terminal residue" evidence="8">
    <location>
        <position position="276"/>
    </location>
</feature>
<evidence type="ECO:0000256" key="6">
    <source>
        <dbReference type="SAM" id="MobiDB-lite"/>
    </source>
</evidence>
<feature type="compositionally biased region" description="Low complexity" evidence="6">
    <location>
        <begin position="241"/>
        <end position="257"/>
    </location>
</feature>
<feature type="region of interest" description="Disordered" evidence="6">
    <location>
        <begin position="189"/>
        <end position="276"/>
    </location>
</feature>
<dbReference type="InterPro" id="IPR000058">
    <property type="entry name" value="Znf_AN1"/>
</dbReference>
<keyword evidence="1" id="KW-0479">Metal-binding</keyword>
<dbReference type="Pfam" id="PF01428">
    <property type="entry name" value="zf-AN1"/>
    <property type="match status" value="2"/>
</dbReference>